<dbReference type="Proteomes" id="UP001526426">
    <property type="component" value="Unassembled WGS sequence"/>
</dbReference>
<sequence length="134" mass="15378">MDGLQQQLLTLNYKVDALYQMMEQLTHQFNQCVASCSVSSSQERLSGEFDALSPPLLWNDLPVYPPHAQESENLEMMHKDILKDEEGWDIPPDYNLSDQDLAPELQIRRLTAQVTAAYHRIAALEEQLLAQRVH</sequence>
<dbReference type="EMBL" id="JAIHOM010000023">
    <property type="protein sequence ID" value="MCW6035888.1"/>
    <property type="molecule type" value="Genomic_DNA"/>
</dbReference>
<reference evidence="1 2" key="1">
    <citation type="submission" date="2021-08" db="EMBL/GenBank/DDBJ databases">
        <title>Draft genome sequence of Spirulina subsalsa with high tolerance to salinity and hype-accumulation of phycocyanin.</title>
        <authorList>
            <person name="Pei H."/>
            <person name="Jiang L."/>
        </authorList>
    </citation>
    <scope>NUCLEOTIDE SEQUENCE [LARGE SCALE GENOMIC DNA]</scope>
    <source>
        <strain evidence="1 2">FACHB-351</strain>
    </source>
</reference>
<comment type="caution">
    <text evidence="1">The sequence shown here is derived from an EMBL/GenBank/DDBJ whole genome shotgun (WGS) entry which is preliminary data.</text>
</comment>
<protein>
    <submittedName>
        <fullName evidence="1">Uncharacterized protein</fullName>
    </submittedName>
</protein>
<proteinExistence type="predicted"/>
<evidence type="ECO:0000313" key="2">
    <source>
        <dbReference type="Proteomes" id="UP001526426"/>
    </source>
</evidence>
<name>A0ABT3L328_9CYAN</name>
<organism evidence="1 2">
    <name type="scientific">Spirulina subsalsa FACHB-351</name>
    <dbReference type="NCBI Taxonomy" id="234711"/>
    <lineage>
        <taxon>Bacteria</taxon>
        <taxon>Bacillati</taxon>
        <taxon>Cyanobacteriota</taxon>
        <taxon>Cyanophyceae</taxon>
        <taxon>Spirulinales</taxon>
        <taxon>Spirulinaceae</taxon>
        <taxon>Spirulina</taxon>
    </lineage>
</organism>
<evidence type="ECO:0000313" key="1">
    <source>
        <dbReference type="EMBL" id="MCW6035888.1"/>
    </source>
</evidence>
<gene>
    <name evidence="1" type="ORF">K4A83_06330</name>
</gene>
<accession>A0ABT3L328</accession>
<dbReference type="RefSeq" id="WP_265263605.1">
    <property type="nucleotide sequence ID" value="NZ_JAIHOM010000023.1"/>
</dbReference>
<keyword evidence="2" id="KW-1185">Reference proteome</keyword>